<gene>
    <name evidence="2" type="ORF">ABID19_006615</name>
</gene>
<dbReference type="EMBL" id="JBEPMC010000019">
    <property type="protein sequence ID" value="MET3583550.1"/>
    <property type="molecule type" value="Genomic_DNA"/>
</dbReference>
<accession>A0ABV2GZ33</accession>
<reference evidence="2 3" key="1">
    <citation type="submission" date="2024-06" db="EMBL/GenBank/DDBJ databases">
        <title>Genomic Encyclopedia of Type Strains, Phase IV (KMG-IV): sequencing the most valuable type-strain genomes for metagenomic binning, comparative biology and taxonomic classification.</title>
        <authorList>
            <person name="Goeker M."/>
        </authorList>
    </citation>
    <scope>NUCLEOTIDE SEQUENCE [LARGE SCALE GENOMIC DNA]</scope>
    <source>
        <strain evidence="2 3">DSM 100022</strain>
    </source>
</reference>
<comment type="caution">
    <text evidence="2">The sequence shown here is derived from an EMBL/GenBank/DDBJ whole genome shotgun (WGS) entry which is preliminary data.</text>
</comment>
<keyword evidence="3" id="KW-1185">Reference proteome</keyword>
<evidence type="ECO:0000313" key="3">
    <source>
        <dbReference type="Proteomes" id="UP001549204"/>
    </source>
</evidence>
<evidence type="ECO:0000256" key="1">
    <source>
        <dbReference type="SAM" id="MobiDB-lite"/>
    </source>
</evidence>
<protein>
    <submittedName>
        <fullName evidence="2">Uncharacterized protein</fullName>
    </submittedName>
</protein>
<feature type="region of interest" description="Disordered" evidence="1">
    <location>
        <begin position="47"/>
        <end position="74"/>
    </location>
</feature>
<name>A0ABV2GZ33_9HYPH</name>
<sequence>MRSTVSQSSRRGSWKISARSADPMHRFAVDGATAAVGGLQSDKNARQHGLARAAGAVMTRHSPDRTSRDSGEASKDFSTLAARCWSRGSATISGTRRATASLLLSGYNFWSKSYDAVGCAQRICVPAIPTNVGIISQDNDWHRCDSAWPADATHRTTQPLWRRGVSVHAA</sequence>
<organism evidence="2 3">
    <name type="scientific">Mesorhizobium robiniae</name>
    <dbReference type="NCBI Taxonomy" id="559315"/>
    <lineage>
        <taxon>Bacteria</taxon>
        <taxon>Pseudomonadati</taxon>
        <taxon>Pseudomonadota</taxon>
        <taxon>Alphaproteobacteria</taxon>
        <taxon>Hyphomicrobiales</taxon>
        <taxon>Phyllobacteriaceae</taxon>
        <taxon>Mesorhizobium</taxon>
    </lineage>
</organism>
<dbReference type="Proteomes" id="UP001549204">
    <property type="component" value="Unassembled WGS sequence"/>
</dbReference>
<evidence type="ECO:0000313" key="2">
    <source>
        <dbReference type="EMBL" id="MET3583550.1"/>
    </source>
</evidence>
<feature type="compositionally biased region" description="Basic and acidic residues" evidence="1">
    <location>
        <begin position="61"/>
        <end position="74"/>
    </location>
</feature>
<proteinExistence type="predicted"/>